<dbReference type="InterPro" id="IPR050155">
    <property type="entry name" value="HAD-like_hydrolase_sf"/>
</dbReference>
<evidence type="ECO:0000313" key="1">
    <source>
        <dbReference type="EMBL" id="AEC02253.1"/>
    </source>
</evidence>
<dbReference type="PANTHER" id="PTHR43434:SF20">
    <property type="entry name" value="5'-NUCLEOTIDASE"/>
    <property type="match status" value="1"/>
</dbReference>
<dbReference type="OrthoDB" id="9792518at2"/>
<dbReference type="InterPro" id="IPR023214">
    <property type="entry name" value="HAD_sf"/>
</dbReference>
<organism evidence="1 2">
    <name type="scientific">Parasphaerochaeta coccoides (strain ATCC BAA-1237 / DSM 17374 / SPN1)</name>
    <name type="common">Sphaerochaeta coccoides</name>
    <dbReference type="NCBI Taxonomy" id="760011"/>
    <lineage>
        <taxon>Bacteria</taxon>
        <taxon>Pseudomonadati</taxon>
        <taxon>Spirochaetota</taxon>
        <taxon>Spirochaetia</taxon>
        <taxon>Spirochaetales</taxon>
        <taxon>Sphaerochaetaceae</taxon>
        <taxon>Parasphaerochaeta</taxon>
    </lineage>
</organism>
<dbReference type="Pfam" id="PF13419">
    <property type="entry name" value="HAD_2"/>
    <property type="match status" value="1"/>
</dbReference>
<dbReference type="PANTHER" id="PTHR43434">
    <property type="entry name" value="PHOSPHOGLYCOLATE PHOSPHATASE"/>
    <property type="match status" value="1"/>
</dbReference>
<dbReference type="eggNOG" id="COG0546">
    <property type="taxonomic scope" value="Bacteria"/>
</dbReference>
<dbReference type="InterPro" id="IPR006439">
    <property type="entry name" value="HAD-SF_hydro_IA"/>
</dbReference>
<dbReference type="InterPro" id="IPR036412">
    <property type="entry name" value="HAD-like_sf"/>
</dbReference>
<dbReference type="AlphaFoldDB" id="F4GJI8"/>
<name>F4GJI8_PARC1</name>
<dbReference type="RefSeq" id="WP_013739648.1">
    <property type="nucleotide sequence ID" value="NC_015436.1"/>
</dbReference>
<dbReference type="EMBL" id="CP002659">
    <property type="protein sequence ID" value="AEC02253.1"/>
    <property type="molecule type" value="Genomic_DNA"/>
</dbReference>
<dbReference type="InterPro" id="IPR041492">
    <property type="entry name" value="HAD_2"/>
</dbReference>
<evidence type="ECO:0000313" key="2">
    <source>
        <dbReference type="Proteomes" id="UP000007939"/>
    </source>
</evidence>
<dbReference type="GO" id="GO:0005829">
    <property type="term" value="C:cytosol"/>
    <property type="evidence" value="ECO:0007669"/>
    <property type="project" value="TreeGrafter"/>
</dbReference>
<reference evidence="1 2" key="2">
    <citation type="journal article" date="2012" name="Stand. Genomic Sci.">
        <title>Complete genome sequence of the termite hindgut bacterium Spirochaeta coccoides type strain (SPN1(T)), reclassification in the genus Sphaerochaeta as Sphaerochaeta coccoides comb. nov. and emendations of the family Spirochaetaceae and the genus Sphaerochaeta.</title>
        <authorList>
            <person name="Abt B."/>
            <person name="Han C."/>
            <person name="Scheuner C."/>
            <person name="Lu M."/>
            <person name="Lapidus A."/>
            <person name="Nolan M."/>
            <person name="Lucas S."/>
            <person name="Hammon N."/>
            <person name="Deshpande S."/>
            <person name="Cheng J.F."/>
            <person name="Tapia R."/>
            <person name="Goodwin L.A."/>
            <person name="Pitluck S."/>
            <person name="Liolios K."/>
            <person name="Pagani I."/>
            <person name="Ivanova N."/>
            <person name="Mavromatis K."/>
            <person name="Mikhailova N."/>
            <person name="Huntemann M."/>
            <person name="Pati A."/>
            <person name="Chen A."/>
            <person name="Palaniappan K."/>
            <person name="Land M."/>
            <person name="Hauser L."/>
            <person name="Brambilla E.M."/>
            <person name="Rohde M."/>
            <person name="Spring S."/>
            <person name="Gronow S."/>
            <person name="Goker M."/>
            <person name="Woyke T."/>
            <person name="Bristow J."/>
            <person name="Eisen J.A."/>
            <person name="Markowitz V."/>
            <person name="Hugenholtz P."/>
            <person name="Kyrpides N.C."/>
            <person name="Klenk H.P."/>
            <person name="Detter J.C."/>
        </authorList>
    </citation>
    <scope>NUCLEOTIDE SEQUENCE [LARGE SCALE GENOMIC DNA]</scope>
    <source>
        <strain evidence="2">ATCC BAA-1237 / DSM 17374 / SPN1</strain>
    </source>
</reference>
<dbReference type="SUPFAM" id="SSF56784">
    <property type="entry name" value="HAD-like"/>
    <property type="match status" value="1"/>
</dbReference>
<dbReference type="Gene3D" id="3.40.50.1000">
    <property type="entry name" value="HAD superfamily/HAD-like"/>
    <property type="match status" value="1"/>
</dbReference>
<dbReference type="GO" id="GO:0004713">
    <property type="term" value="F:protein tyrosine kinase activity"/>
    <property type="evidence" value="ECO:0007669"/>
    <property type="project" value="TreeGrafter"/>
</dbReference>
<dbReference type="STRING" id="760011.Spico_1031"/>
<dbReference type="GO" id="GO:0016787">
    <property type="term" value="F:hydrolase activity"/>
    <property type="evidence" value="ECO:0007669"/>
    <property type="project" value="UniProtKB-KW"/>
</dbReference>
<sequence length="224" mass="24273">MRFTTVLFDLDGTLMDTSPGIFASVRHALSAIGWPQSNQEKLNLFVGPPLKDCFRLACDMTDDEVIMQAAAIYREKYNEAGPPGSSPYPGMTEVLETLRSEGILLGVATLKPEPLAHEVLRYNGIEHYFDYIAGADFDGAKTKAMIIETCMDALGVSAEETVMVGDTPHDLEGARIARVPLIAVDWGFGFVRGYEGREDGVMAVARAASDIIPILNGSTGQSRP</sequence>
<dbReference type="KEGG" id="scc:Spico_1031"/>
<accession>F4GJI8</accession>
<keyword evidence="2" id="KW-1185">Reference proteome</keyword>
<gene>
    <name evidence="1" type="ordered locus">Spico_1031</name>
</gene>
<dbReference type="NCBIfam" id="TIGR01549">
    <property type="entry name" value="HAD-SF-IA-v1"/>
    <property type="match status" value="1"/>
</dbReference>
<protein>
    <submittedName>
        <fullName evidence="1">HAD-superfamily hydrolase, subfamily IA, variant 1</fullName>
    </submittedName>
</protein>
<proteinExistence type="predicted"/>
<reference evidence="2" key="1">
    <citation type="submission" date="2011-04" db="EMBL/GenBank/DDBJ databases">
        <title>The complete genome of Spirochaeta coccoides DSM 17374.</title>
        <authorList>
            <person name="Lucas S."/>
            <person name="Copeland A."/>
            <person name="Lapidus A."/>
            <person name="Bruce D."/>
            <person name="Goodwin L."/>
            <person name="Pitluck S."/>
            <person name="Peters L."/>
            <person name="Kyrpides N."/>
            <person name="Mavromatis K."/>
            <person name="Pagani I."/>
            <person name="Ivanova N."/>
            <person name="Ovchinnikova G."/>
            <person name="Lu M."/>
            <person name="Detter J.C."/>
            <person name="Tapia R."/>
            <person name="Han C."/>
            <person name="Land M."/>
            <person name="Hauser L."/>
            <person name="Markowitz V."/>
            <person name="Cheng J.-F."/>
            <person name="Hugenholtz P."/>
            <person name="Woyke T."/>
            <person name="Wu D."/>
            <person name="Spring S."/>
            <person name="Schroeder M."/>
            <person name="Brambilla E."/>
            <person name="Klenk H.-P."/>
            <person name="Eisen J.A."/>
        </authorList>
    </citation>
    <scope>NUCLEOTIDE SEQUENCE [LARGE SCALE GENOMIC DNA]</scope>
    <source>
        <strain evidence="2">ATCC BAA-1237 / DSM 17374 / SPN1</strain>
    </source>
</reference>
<dbReference type="SFLD" id="SFLDG01135">
    <property type="entry name" value="C1.5.6:_HAD__Beta-PGM__Phospha"/>
    <property type="match status" value="1"/>
</dbReference>
<dbReference type="Proteomes" id="UP000007939">
    <property type="component" value="Chromosome"/>
</dbReference>
<dbReference type="InterPro" id="IPR023198">
    <property type="entry name" value="PGP-like_dom2"/>
</dbReference>
<dbReference type="SFLD" id="SFLDS00003">
    <property type="entry name" value="Haloacid_Dehalogenase"/>
    <property type="match status" value="1"/>
</dbReference>
<dbReference type="Gene3D" id="1.10.150.240">
    <property type="entry name" value="Putative phosphatase, domain 2"/>
    <property type="match status" value="1"/>
</dbReference>
<dbReference type="HOGENOM" id="CLU_045011_19_4_12"/>
<dbReference type="SFLD" id="SFLDG01129">
    <property type="entry name" value="C1.5:_HAD__Beta-PGM__Phosphata"/>
    <property type="match status" value="1"/>
</dbReference>
<keyword evidence="1" id="KW-0378">Hydrolase</keyword>